<keyword evidence="9" id="KW-1185">Reference proteome</keyword>
<comment type="similarity">
    <text evidence="2">Belongs to the LEG1 family.</text>
</comment>
<dbReference type="FunCoup" id="F6XML7">
    <property type="interactions" value="151"/>
</dbReference>
<reference evidence="8" key="2">
    <citation type="submission" date="2025-08" db="UniProtKB">
        <authorList>
            <consortium name="Ensembl"/>
        </authorList>
    </citation>
    <scope>IDENTIFICATION</scope>
    <source>
        <strain evidence="8">Glennie</strain>
    </source>
</reference>
<keyword evidence="6" id="KW-0812">Transmembrane</keyword>
<dbReference type="GeneTree" id="ENSGT00390000004904"/>
<reference evidence="8 9" key="1">
    <citation type="journal article" date="2008" name="Nature">
        <title>Genome analysis of the platypus reveals unique signatures of evolution.</title>
        <authorList>
            <person name="Warren W.C."/>
            <person name="Hillier L.W."/>
            <person name="Marshall Graves J.A."/>
            <person name="Birney E."/>
            <person name="Ponting C.P."/>
            <person name="Grutzner F."/>
            <person name="Belov K."/>
            <person name="Miller W."/>
            <person name="Clarke L."/>
            <person name="Chinwalla A.T."/>
            <person name="Yang S.P."/>
            <person name="Heger A."/>
            <person name="Locke D.P."/>
            <person name="Miethke P."/>
            <person name="Waters P.D."/>
            <person name="Veyrunes F."/>
            <person name="Fulton L."/>
            <person name="Fulton B."/>
            <person name="Graves T."/>
            <person name="Wallis J."/>
            <person name="Puente X.S."/>
            <person name="Lopez-Otin C."/>
            <person name="Ordonez G.R."/>
            <person name="Eichler E.E."/>
            <person name="Chen L."/>
            <person name="Cheng Z."/>
            <person name="Deakin J.E."/>
            <person name="Alsop A."/>
            <person name="Thompson K."/>
            <person name="Kirby P."/>
            <person name="Papenfuss A.T."/>
            <person name="Wakefield M.J."/>
            <person name="Olender T."/>
            <person name="Lancet D."/>
            <person name="Huttley G.A."/>
            <person name="Smit A.F."/>
            <person name="Pask A."/>
            <person name="Temple-Smith P."/>
            <person name="Batzer M.A."/>
            <person name="Walker J.A."/>
            <person name="Konkel M.K."/>
            <person name="Harris R.S."/>
            <person name="Whittington C.M."/>
            <person name="Wong E.S."/>
            <person name="Gemmell N.J."/>
            <person name="Buschiazzo E."/>
            <person name="Vargas Jentzsch I.M."/>
            <person name="Merkel A."/>
            <person name="Schmitz J."/>
            <person name="Zemann A."/>
            <person name="Churakov G."/>
            <person name="Kriegs J.O."/>
            <person name="Brosius J."/>
            <person name="Murchison E.P."/>
            <person name="Sachidanandam R."/>
            <person name="Smith C."/>
            <person name="Hannon G.J."/>
            <person name="Tsend-Ayush E."/>
            <person name="McMillan D."/>
            <person name="Attenborough R."/>
            <person name="Rens W."/>
            <person name="Ferguson-Smith M."/>
            <person name="Lefevre C.M."/>
            <person name="Sharp J.A."/>
            <person name="Nicholas K.R."/>
            <person name="Ray D.A."/>
            <person name="Kube M."/>
            <person name="Reinhardt R."/>
            <person name="Pringle T.H."/>
            <person name="Taylor J."/>
            <person name="Jones R.C."/>
            <person name="Nixon B."/>
            <person name="Dacheux J.L."/>
            <person name="Niwa H."/>
            <person name="Sekita Y."/>
            <person name="Huang X."/>
            <person name="Stark A."/>
            <person name="Kheradpour P."/>
            <person name="Kellis M."/>
            <person name="Flicek P."/>
            <person name="Chen Y."/>
            <person name="Webber C."/>
            <person name="Hardison R."/>
            <person name="Nelson J."/>
            <person name="Hallsworth-Pepin K."/>
            <person name="Delehaunty K."/>
            <person name="Markovic C."/>
            <person name="Minx P."/>
            <person name="Feng Y."/>
            <person name="Kremitzki C."/>
            <person name="Mitreva M."/>
            <person name="Glasscock J."/>
            <person name="Wylie T."/>
            <person name="Wohldmann P."/>
            <person name="Thiru P."/>
            <person name="Nhan M.N."/>
            <person name="Pohl C.S."/>
            <person name="Smith S.M."/>
            <person name="Hou S."/>
            <person name="Nefedov M."/>
            <person name="de Jong P.J."/>
            <person name="Renfree M.B."/>
            <person name="Mardis E.R."/>
            <person name="Wilson R.K."/>
        </authorList>
    </citation>
    <scope>NUCLEOTIDE SEQUENCE [LARGE SCALE GENOMIC DNA]</scope>
    <source>
        <strain evidence="8 9">Glennie</strain>
    </source>
</reference>
<dbReference type="Pfam" id="PF05612">
    <property type="entry name" value="Leg1"/>
    <property type="match status" value="1"/>
</dbReference>
<evidence type="ECO:0008006" key="10">
    <source>
        <dbReference type="Google" id="ProtNLM"/>
    </source>
</evidence>
<accession>F6XML7</accession>
<evidence type="ECO:0000313" key="8">
    <source>
        <dbReference type="Ensembl" id="ENSOANP00000013324.2"/>
    </source>
</evidence>
<feature type="chain" id="PRO_5027870675" description="Protein LEG1 homolog" evidence="7">
    <location>
        <begin position="21"/>
        <end position="326"/>
    </location>
</feature>
<proteinExistence type="inferred from homology"/>
<feature type="signal peptide" evidence="7">
    <location>
        <begin position="1"/>
        <end position="20"/>
    </location>
</feature>
<dbReference type="GO" id="GO:0005615">
    <property type="term" value="C:extracellular space"/>
    <property type="evidence" value="ECO:0000318"/>
    <property type="project" value="GO_Central"/>
</dbReference>
<dbReference type="Ensembl" id="ENSOANT00000013327.2">
    <property type="protein sequence ID" value="ENSOANP00000013324.2"/>
    <property type="gene ID" value="ENSOANG00000008387.2"/>
</dbReference>
<keyword evidence="4 7" id="KW-0732">Signal</keyword>
<keyword evidence="3" id="KW-0964">Secreted</keyword>
<keyword evidence="6" id="KW-0472">Membrane</keyword>
<evidence type="ECO:0000313" key="9">
    <source>
        <dbReference type="Proteomes" id="UP000002279"/>
    </source>
</evidence>
<dbReference type="InParanoid" id="F6XML7"/>
<dbReference type="PANTHER" id="PTHR18820">
    <property type="entry name" value="LEG1"/>
    <property type="match status" value="1"/>
</dbReference>
<dbReference type="Proteomes" id="UP000002279">
    <property type="component" value="Chromosome 2"/>
</dbReference>
<sequence>MLPPYVLIFVCAGFLPASMAESSAQYPPLWDVTPGRFQDYPFEANRFIINPWNYLERMGMYKILLSQSAKYFSDLGPNNEENLLWGLPLQHGWQFHTGRLADPTNVTTCGYEAGDPLCISEESWWACMNYHLCTLPVLAAVDAGIMGVSSDQVQLLPPQNDQENFCYNVTDCESAFPEVMGKWKAFYEVIHQSGHFVFHWLVWADVSPCACLYFRLPYYDPPEGDFGNSWVTAVDFISFLRFPTTQGQTATFQSSLPQRLLISGDSAPFIPDFTPMQNQVLFMLNSLHQMNTVRITIGLVLWMVFFFLLLTKLFGLSTFGDVFLQQ</sequence>
<evidence type="ECO:0000256" key="3">
    <source>
        <dbReference type="ARBA" id="ARBA00022525"/>
    </source>
</evidence>
<evidence type="ECO:0000256" key="6">
    <source>
        <dbReference type="SAM" id="Phobius"/>
    </source>
</evidence>
<dbReference type="PANTHER" id="PTHR18820:SF1">
    <property type="entry name" value="PROTEIN LEG1 HOMOLOG"/>
    <property type="match status" value="1"/>
</dbReference>
<comment type="subcellular location">
    <subcellularLocation>
        <location evidence="1">Secreted</location>
    </subcellularLocation>
</comment>
<feature type="transmembrane region" description="Helical" evidence="6">
    <location>
        <begin position="299"/>
        <end position="324"/>
    </location>
</feature>
<keyword evidence="5" id="KW-0325">Glycoprotein</keyword>
<evidence type="ECO:0000256" key="5">
    <source>
        <dbReference type="ARBA" id="ARBA00023180"/>
    </source>
</evidence>
<reference evidence="8" key="3">
    <citation type="submission" date="2025-09" db="UniProtKB">
        <authorList>
            <consortium name="Ensembl"/>
        </authorList>
    </citation>
    <scope>IDENTIFICATION</scope>
    <source>
        <strain evidence="8">Glennie</strain>
    </source>
</reference>
<evidence type="ECO:0000256" key="2">
    <source>
        <dbReference type="ARBA" id="ARBA00009122"/>
    </source>
</evidence>
<dbReference type="HOGENOM" id="CLU_071068_0_0_1"/>
<organism evidence="8 9">
    <name type="scientific">Ornithorhynchus anatinus</name>
    <name type="common">Duckbill platypus</name>
    <dbReference type="NCBI Taxonomy" id="9258"/>
    <lineage>
        <taxon>Eukaryota</taxon>
        <taxon>Metazoa</taxon>
        <taxon>Chordata</taxon>
        <taxon>Craniata</taxon>
        <taxon>Vertebrata</taxon>
        <taxon>Euteleostomi</taxon>
        <taxon>Mammalia</taxon>
        <taxon>Monotremata</taxon>
        <taxon>Ornithorhynchidae</taxon>
        <taxon>Ornithorhynchus</taxon>
    </lineage>
</organism>
<dbReference type="AlphaFoldDB" id="F6XML7"/>
<protein>
    <recommendedName>
        <fullName evidence="10">Protein LEG1 homolog</fullName>
    </recommendedName>
</protein>
<evidence type="ECO:0000256" key="1">
    <source>
        <dbReference type="ARBA" id="ARBA00004613"/>
    </source>
</evidence>
<name>F6XML7_ORNAN</name>
<evidence type="ECO:0000256" key="7">
    <source>
        <dbReference type="SAM" id="SignalP"/>
    </source>
</evidence>
<dbReference type="OMA" id="PKLMDDW"/>
<dbReference type="InterPro" id="IPR008499">
    <property type="entry name" value="Leg1"/>
</dbReference>
<keyword evidence="6" id="KW-1133">Transmembrane helix</keyword>
<evidence type="ECO:0000256" key="4">
    <source>
        <dbReference type="ARBA" id="ARBA00022729"/>
    </source>
</evidence>